<gene>
    <name evidence="1" type="ORF">RF11_08518</name>
</gene>
<evidence type="ECO:0008006" key="3">
    <source>
        <dbReference type="Google" id="ProtNLM"/>
    </source>
</evidence>
<keyword evidence="2" id="KW-1185">Reference proteome</keyword>
<dbReference type="Proteomes" id="UP000031668">
    <property type="component" value="Unassembled WGS sequence"/>
</dbReference>
<name>A0A0C2IXF6_THEKT</name>
<dbReference type="AlphaFoldDB" id="A0A0C2IXF6"/>
<protein>
    <recommendedName>
        <fullName evidence="3">Tc1-like transposase DDE domain-containing protein</fullName>
    </recommendedName>
</protein>
<dbReference type="EMBL" id="JWZT01002207">
    <property type="protein sequence ID" value="KII70039.1"/>
    <property type="molecule type" value="Genomic_DNA"/>
</dbReference>
<dbReference type="SUPFAM" id="SSF46689">
    <property type="entry name" value="Homeodomain-like"/>
    <property type="match status" value="1"/>
</dbReference>
<dbReference type="OrthoDB" id="2289193at2759"/>
<comment type="caution">
    <text evidence="1">The sequence shown here is derived from an EMBL/GenBank/DDBJ whole genome shotgun (WGS) entry which is preliminary data.</text>
</comment>
<evidence type="ECO:0000313" key="1">
    <source>
        <dbReference type="EMBL" id="KII70039.1"/>
    </source>
</evidence>
<dbReference type="InterPro" id="IPR009057">
    <property type="entry name" value="Homeodomain-like_sf"/>
</dbReference>
<proteinExistence type="predicted"/>
<organism evidence="1 2">
    <name type="scientific">Thelohanellus kitauei</name>
    <name type="common">Myxosporean</name>
    <dbReference type="NCBI Taxonomy" id="669202"/>
    <lineage>
        <taxon>Eukaryota</taxon>
        <taxon>Metazoa</taxon>
        <taxon>Cnidaria</taxon>
        <taxon>Myxozoa</taxon>
        <taxon>Myxosporea</taxon>
        <taxon>Bivalvulida</taxon>
        <taxon>Platysporina</taxon>
        <taxon>Myxobolidae</taxon>
        <taxon>Thelohanellus</taxon>
    </lineage>
</organism>
<sequence>MITYIEKNPGESFTKVAEISSINKRTLAKIHEKYMATGEIEEDKRRGARGTKVNQIHYERIDEAIEENPTVTLKEIKIALLQEFNLMVTEKTISRVISKLEITYKLTRLVPISRNTEETIQKLYDNAYSFFEVYLDFITRPLHMSDDAIYIDETGFNLHLRRKFGRSPSGKRVAITVSS</sequence>
<evidence type="ECO:0000313" key="2">
    <source>
        <dbReference type="Proteomes" id="UP000031668"/>
    </source>
</evidence>
<reference evidence="1 2" key="1">
    <citation type="journal article" date="2014" name="Genome Biol. Evol.">
        <title>The genome of the myxosporean Thelohanellus kitauei shows adaptations to nutrient acquisition within its fish host.</title>
        <authorList>
            <person name="Yang Y."/>
            <person name="Xiong J."/>
            <person name="Zhou Z."/>
            <person name="Huo F."/>
            <person name="Miao W."/>
            <person name="Ran C."/>
            <person name="Liu Y."/>
            <person name="Zhang J."/>
            <person name="Feng J."/>
            <person name="Wang M."/>
            <person name="Wang M."/>
            <person name="Wang L."/>
            <person name="Yao B."/>
        </authorList>
    </citation>
    <scope>NUCLEOTIDE SEQUENCE [LARGE SCALE GENOMIC DNA]</scope>
    <source>
        <strain evidence="1">Wuqing</strain>
    </source>
</reference>
<accession>A0A0C2IXF6</accession>